<feature type="transmembrane region" description="Helical" evidence="1">
    <location>
        <begin position="622"/>
        <end position="641"/>
    </location>
</feature>
<dbReference type="STRING" id="1127699.HMPREF9151_01274"/>
<proteinExistence type="predicted"/>
<protein>
    <recommendedName>
        <fullName evidence="5">Flagellar protein FliS</fullName>
    </recommendedName>
</protein>
<sequence length="1047" mass="119006">MHFLKYILPAFLFLSITSACDNNEGATSLGENEYYLGERLASLSMDADSTFWIGGETGRIWHVEGDEVRSFATHNDRIYKVATRQTDNSDTVCWLGVRNSGLQRWRLHNGEMTHERTYDILFKQNRYSAYDFLLTPRGIFTATSQGLYLLNKGEKMQLLYPSTRSETARKGVPFVVYNLCLFNRRYLFAASIEGLLRVDLTNGAVKMMHGGENITYVTAYDGRIYALTDRAMYIEDADGQNSEKIELPFTPRLYYRVGTVHYMLRSHSMAVSEDLKTFLTIPLRREVPLSSHNVMLPDLRSGFTMLLTDNAFWRIPFHSDYFHNKGLIVLACTNGTQAYYLNSRNELFCQHTPAQPAVKVFTLPRNEQVSEMAVTAGGQLYYVNRRWELCTADVSGGNLRNELLSRVHTLYHSKDRVTAMYLDGQTDGERVYLGVQDGLVVVSSDGRTDTIPAMSDKYIAAFRPSPDARSLYMGTNNHGIVKAHGGRYTTVEGSEVVPFIRDVFVTDARKPSLTVLTNHEVFVPNRKDTLSINGCSRLLPVADSMFYVLPEFGINKYVVRSGRMEAAGRYFGDIHFNPQASFQLYGRLYLVSEVGVLSMLPGHEEAPLYVTFDAHVLTPQHLFIAFGTLLTLSVLLLWMRLRRRSDRRKQLIRRIEDLAGRTRGMSEMADLLSSHEQEEINRLLKAVSAIRIDAPDVDAQISDLSEKIMYTNRDLALRLSKLLELQMQEISKLSAYDGLTLADESTTALAQGSVAQIGGQIMRNNEWLKQMAELNNRLIRYAETTENCLIVAGVNDRMKALTEQLRGSMPYRSLTEMTDDMAAAEEVYLHLFTPHALELLLAQIDLFQQRTIEVKGNAEPIKSSLLSAIECLRAEAAEMSRPELLQKLKFFEALVGEIEVRARLQEVMERYKAIREEVVKANEKRVNRKFDMQLEVEIGDYTTTESEEIEHLIASFYSLLTFTDAEVVSRVLNFTNFTHQQARVLALLIANPKEKRALLPGMLGMYGNLNPVISRLVNSKIKPNEAWLKAYLQTHTWSMAHYIESLI</sequence>
<keyword evidence="1" id="KW-1133">Transmembrane helix</keyword>
<dbReference type="AlphaFoldDB" id="L1NB45"/>
<comment type="caution">
    <text evidence="3">The sequence shown here is derived from an EMBL/GenBank/DDBJ whole genome shotgun (WGS) entry which is preliminary data.</text>
</comment>
<feature type="chain" id="PRO_5003954915" description="Flagellar protein FliS" evidence="2">
    <location>
        <begin position="22"/>
        <end position="1047"/>
    </location>
</feature>
<dbReference type="InterPro" id="IPR015943">
    <property type="entry name" value="WD40/YVTN_repeat-like_dom_sf"/>
</dbReference>
<dbReference type="Proteomes" id="UP000010433">
    <property type="component" value="Unassembled WGS sequence"/>
</dbReference>
<accession>L1NB45</accession>
<keyword evidence="4" id="KW-1185">Reference proteome</keyword>
<evidence type="ECO:0000256" key="1">
    <source>
        <dbReference type="SAM" id="Phobius"/>
    </source>
</evidence>
<dbReference type="OrthoDB" id="1082599at2"/>
<evidence type="ECO:0000313" key="4">
    <source>
        <dbReference type="Proteomes" id="UP000010433"/>
    </source>
</evidence>
<dbReference type="InterPro" id="IPR011047">
    <property type="entry name" value="Quinoprotein_ADH-like_sf"/>
</dbReference>
<dbReference type="PATRIC" id="fig|1127699.3.peg.1183"/>
<keyword evidence="2" id="KW-0732">Signal</keyword>
<name>L1NB45_9BACT</name>
<dbReference type="Gene3D" id="2.130.10.10">
    <property type="entry name" value="YVTN repeat-like/Quinoprotein amine dehydrogenase"/>
    <property type="match status" value="1"/>
</dbReference>
<gene>
    <name evidence="3" type="ORF">HMPREF9151_01274</name>
</gene>
<dbReference type="EMBL" id="AMEP01000086">
    <property type="protein sequence ID" value="EKY00490.1"/>
    <property type="molecule type" value="Genomic_DNA"/>
</dbReference>
<keyword evidence="1" id="KW-0472">Membrane</keyword>
<dbReference type="SUPFAM" id="SSF50998">
    <property type="entry name" value="Quinoprotein alcohol dehydrogenase-like"/>
    <property type="match status" value="1"/>
</dbReference>
<evidence type="ECO:0008006" key="5">
    <source>
        <dbReference type="Google" id="ProtNLM"/>
    </source>
</evidence>
<organism evidence="3 4">
    <name type="scientific">Hoylesella saccharolytica F0055</name>
    <dbReference type="NCBI Taxonomy" id="1127699"/>
    <lineage>
        <taxon>Bacteria</taxon>
        <taxon>Pseudomonadati</taxon>
        <taxon>Bacteroidota</taxon>
        <taxon>Bacteroidia</taxon>
        <taxon>Bacteroidales</taxon>
        <taxon>Prevotellaceae</taxon>
        <taxon>Hoylesella</taxon>
    </lineage>
</organism>
<reference evidence="3 4" key="1">
    <citation type="submission" date="2012-05" db="EMBL/GenBank/DDBJ databases">
        <authorList>
            <person name="Weinstock G."/>
            <person name="Sodergren E."/>
            <person name="Lobos E.A."/>
            <person name="Fulton L."/>
            <person name="Fulton R."/>
            <person name="Courtney L."/>
            <person name="Fronick C."/>
            <person name="O'Laughlin M."/>
            <person name="Godfrey J."/>
            <person name="Wilson R.M."/>
            <person name="Miner T."/>
            <person name="Farmer C."/>
            <person name="Delehaunty K."/>
            <person name="Cordes M."/>
            <person name="Minx P."/>
            <person name="Tomlinson C."/>
            <person name="Chen J."/>
            <person name="Wollam A."/>
            <person name="Pepin K.H."/>
            <person name="Bhonagiri V."/>
            <person name="Zhang X."/>
            <person name="Suruliraj S."/>
            <person name="Warren W."/>
            <person name="Mitreva M."/>
            <person name="Mardis E.R."/>
            <person name="Wilson R.K."/>
        </authorList>
    </citation>
    <scope>NUCLEOTIDE SEQUENCE [LARGE SCALE GENOMIC DNA]</scope>
    <source>
        <strain evidence="3 4">F0055</strain>
    </source>
</reference>
<dbReference type="HOGENOM" id="CLU_285581_0_0_10"/>
<keyword evidence="1" id="KW-0812">Transmembrane</keyword>
<dbReference type="PROSITE" id="PS51257">
    <property type="entry name" value="PROKAR_LIPOPROTEIN"/>
    <property type="match status" value="1"/>
</dbReference>
<feature type="signal peptide" evidence="2">
    <location>
        <begin position="1"/>
        <end position="21"/>
    </location>
</feature>
<evidence type="ECO:0000256" key="2">
    <source>
        <dbReference type="SAM" id="SignalP"/>
    </source>
</evidence>
<evidence type="ECO:0000313" key="3">
    <source>
        <dbReference type="EMBL" id="EKY00490.1"/>
    </source>
</evidence>